<dbReference type="PANTHER" id="PTHR13806:SF31">
    <property type="entry name" value="FLOTILLIN-LIKE PROTEIN 1-RELATED"/>
    <property type="match status" value="1"/>
</dbReference>
<dbReference type="AlphaFoldDB" id="A0AA88VQ43"/>
<comment type="similarity">
    <text evidence="1 4">Belongs to the band 7/mec-2 family. Flotillin subfamily.</text>
</comment>
<dbReference type="InterPro" id="IPR027705">
    <property type="entry name" value="Flotillin_fam"/>
</dbReference>
<evidence type="ECO:0000313" key="7">
    <source>
        <dbReference type="Proteomes" id="UP001188597"/>
    </source>
</evidence>
<evidence type="ECO:0000256" key="3">
    <source>
        <dbReference type="ARBA" id="ARBA00023136"/>
    </source>
</evidence>
<dbReference type="InterPro" id="IPR001107">
    <property type="entry name" value="Band_7"/>
</dbReference>
<organism evidence="6 7">
    <name type="scientific">Escallonia herrerae</name>
    <dbReference type="NCBI Taxonomy" id="1293975"/>
    <lineage>
        <taxon>Eukaryota</taxon>
        <taxon>Viridiplantae</taxon>
        <taxon>Streptophyta</taxon>
        <taxon>Embryophyta</taxon>
        <taxon>Tracheophyta</taxon>
        <taxon>Spermatophyta</taxon>
        <taxon>Magnoliopsida</taxon>
        <taxon>eudicotyledons</taxon>
        <taxon>Gunneridae</taxon>
        <taxon>Pentapetalae</taxon>
        <taxon>asterids</taxon>
        <taxon>campanulids</taxon>
        <taxon>Escalloniales</taxon>
        <taxon>Escalloniaceae</taxon>
        <taxon>Escallonia</taxon>
    </lineage>
</organism>
<gene>
    <name evidence="6" type="ORF">RJ639_009587</name>
</gene>
<dbReference type="Gene3D" id="3.30.479.30">
    <property type="entry name" value="Band 7 domain"/>
    <property type="match status" value="1"/>
</dbReference>
<dbReference type="Pfam" id="PF01145">
    <property type="entry name" value="Band_7"/>
    <property type="match status" value="1"/>
</dbReference>
<accession>A0AA88VQ43</accession>
<comment type="caution">
    <text evidence="6">The sequence shown here is derived from an EMBL/GenBank/DDBJ whole genome shotgun (WGS) entry which is preliminary data.</text>
</comment>
<dbReference type="CDD" id="cd03399">
    <property type="entry name" value="SPFH_flotillin"/>
    <property type="match status" value="1"/>
</dbReference>
<protein>
    <recommendedName>
        <fullName evidence="4">Flotillin-like</fullName>
    </recommendedName>
</protein>
<reference evidence="6" key="1">
    <citation type="submission" date="2022-12" db="EMBL/GenBank/DDBJ databases">
        <title>Draft genome assemblies for two species of Escallonia (Escalloniales).</title>
        <authorList>
            <person name="Chanderbali A."/>
            <person name="Dervinis C."/>
            <person name="Anghel I."/>
            <person name="Soltis D."/>
            <person name="Soltis P."/>
            <person name="Zapata F."/>
        </authorList>
    </citation>
    <scope>NUCLEOTIDE SEQUENCE</scope>
    <source>
        <strain evidence="6">UCBG64.0493</strain>
        <tissue evidence="6">Leaf</tissue>
    </source>
</reference>
<dbReference type="GO" id="GO:0005901">
    <property type="term" value="C:caveola"/>
    <property type="evidence" value="ECO:0007669"/>
    <property type="project" value="UniProtKB-SubCell"/>
</dbReference>
<dbReference type="InterPro" id="IPR036013">
    <property type="entry name" value="Band_7/SPFH_dom_sf"/>
</dbReference>
<dbReference type="SUPFAM" id="SSF117892">
    <property type="entry name" value="Band 7/SPFH domain"/>
    <property type="match status" value="1"/>
</dbReference>
<name>A0AA88VQ43_9ASTE</name>
<keyword evidence="7" id="KW-1185">Reference proteome</keyword>
<evidence type="ECO:0000256" key="2">
    <source>
        <dbReference type="ARBA" id="ARBA00022475"/>
    </source>
</evidence>
<keyword evidence="2 4" id="KW-1003">Cell membrane</keyword>
<comment type="subcellular location">
    <subcellularLocation>
        <location evidence="4">Cell membrane</location>
        <topology evidence="4">Lipid-anchor</topology>
    </subcellularLocation>
    <subcellularLocation>
        <location evidence="4">Membrane</location>
        <location evidence="4">Caveola</location>
    </subcellularLocation>
</comment>
<sequence length="500" mass="55010">MYRVASASEYLVITGVGISDIKIAKKAWILPGQSYAVFDISPVNYTFEVQAMSAEKLPFVLPAVFTIGPRIDDEESLLKYAKLISPHDKLSSHVKELVQGIIEGETRVLAASMTMEEVFKGTKEFKHEVFGKVQLELDQFGLLIYNANVKQLVDVPGHEYFSYLGQKTQMEAANQAKVDVAEARMKGEVGAKIRDGQTLQNAAKIDAETKIIATQRQGDGKKEEIRVRTAVKVFENQREAEVAEANADLAKKKAGWAKEAQVAEVESKKAVALRDAELQKEVEMMNALTQTEKLKAEFLSKASVEYETKVLKIEPPRCAYIFSCCNFIATKVREANWELYKKQKAAEAILYSKEKEAEAQKAIAEASFYARQQVADGELYAKQKEAEGLIALAQAQGAYLSTLLGALGGNYTALRDYMMINSGMFQEIARINGEAVRGLEPKISIWSNGSGGEGLDGGGSGGNAMKEVAGVYRMLPPLFKTVHEQTGMLPPTWMGSLTES</sequence>
<evidence type="ECO:0000256" key="1">
    <source>
        <dbReference type="ARBA" id="ARBA00007161"/>
    </source>
</evidence>
<dbReference type="Proteomes" id="UP001188597">
    <property type="component" value="Unassembled WGS sequence"/>
</dbReference>
<dbReference type="EMBL" id="JAVXUP010001311">
    <property type="protein sequence ID" value="KAK3013266.1"/>
    <property type="molecule type" value="Genomic_DNA"/>
</dbReference>
<feature type="domain" description="Band 7" evidence="5">
    <location>
        <begin position="8"/>
        <end position="183"/>
    </location>
</feature>
<evidence type="ECO:0000256" key="4">
    <source>
        <dbReference type="RuleBase" id="RU366054"/>
    </source>
</evidence>
<evidence type="ECO:0000259" key="5">
    <source>
        <dbReference type="Pfam" id="PF01145"/>
    </source>
</evidence>
<keyword evidence="3 4" id="KW-0472">Membrane</keyword>
<evidence type="ECO:0000313" key="6">
    <source>
        <dbReference type="EMBL" id="KAK3013266.1"/>
    </source>
</evidence>
<proteinExistence type="inferred from homology"/>
<dbReference type="PANTHER" id="PTHR13806">
    <property type="entry name" value="FLOTILLIN-RELATED"/>
    <property type="match status" value="1"/>
</dbReference>